<proteinExistence type="predicted"/>
<keyword evidence="1" id="KW-0472">Membrane</keyword>
<evidence type="ECO:0000313" key="3">
    <source>
        <dbReference type="Proteomes" id="UP001367513"/>
    </source>
</evidence>
<dbReference type="RefSeq" id="WP_224402085.1">
    <property type="nucleotide sequence ID" value="NZ_BAAAOD010000023.1"/>
</dbReference>
<name>A0ABU9ADZ5_PSEA5</name>
<feature type="transmembrane region" description="Helical" evidence="1">
    <location>
        <begin position="20"/>
        <end position="38"/>
    </location>
</feature>
<sequence length="86" mass="9172">MTEFLLSAAEEQSGASGTTILVIIGAVALFLYIGSLYLHPFTRCGRCKGTPRQYGALATKSWRHCGACNGSGREIRLGARILGIDP</sequence>
<dbReference type="EMBL" id="JBBPIX010000005">
    <property type="protein sequence ID" value="MEK6464368.1"/>
    <property type="molecule type" value="Genomic_DNA"/>
</dbReference>
<keyword evidence="3" id="KW-1185">Reference proteome</keyword>
<organism evidence="2 3">
    <name type="scientific">Pseudonocardia alni subsp. carboxydivorans</name>
    <dbReference type="NCBI Taxonomy" id="415010"/>
    <lineage>
        <taxon>Bacteria</taxon>
        <taxon>Bacillati</taxon>
        <taxon>Actinomycetota</taxon>
        <taxon>Actinomycetes</taxon>
        <taxon>Pseudonocardiales</taxon>
        <taxon>Pseudonocardiaceae</taxon>
        <taxon>Pseudonocardia</taxon>
    </lineage>
</organism>
<comment type="caution">
    <text evidence="2">The sequence shown here is derived from an EMBL/GenBank/DDBJ whole genome shotgun (WGS) entry which is preliminary data.</text>
</comment>
<accession>A0ABU9ADZ5</accession>
<keyword evidence="1" id="KW-1133">Transmembrane helix</keyword>
<evidence type="ECO:0000256" key="1">
    <source>
        <dbReference type="SAM" id="Phobius"/>
    </source>
</evidence>
<gene>
    <name evidence="2" type="ORF">WG925_11540</name>
</gene>
<protein>
    <submittedName>
        <fullName evidence="2">Uncharacterized protein</fullName>
    </submittedName>
</protein>
<keyword evidence="1" id="KW-0812">Transmembrane</keyword>
<evidence type="ECO:0000313" key="2">
    <source>
        <dbReference type="EMBL" id="MEK6464368.1"/>
    </source>
</evidence>
<dbReference type="Proteomes" id="UP001367513">
    <property type="component" value="Unassembled WGS sequence"/>
</dbReference>
<reference evidence="2 3" key="1">
    <citation type="submission" date="2024-03" db="EMBL/GenBank/DDBJ databases">
        <title>Draft genome sequence of Pseudonocardia carboxydivorans JCM 14827.</title>
        <authorList>
            <person name="Duangmal K."/>
        </authorList>
    </citation>
    <scope>NUCLEOTIDE SEQUENCE [LARGE SCALE GENOMIC DNA]</scope>
    <source>
        <strain evidence="2 3">JCM 14827</strain>
    </source>
</reference>